<reference evidence="1 2" key="1">
    <citation type="submission" date="2024-03" db="EMBL/GenBank/DDBJ databases">
        <title>Human intestinal bacterial collection.</title>
        <authorList>
            <person name="Pauvert C."/>
            <person name="Hitch T.C.A."/>
            <person name="Clavel T."/>
        </authorList>
    </citation>
    <scope>NUCLEOTIDE SEQUENCE [LARGE SCALE GENOMIC DNA]</scope>
    <source>
        <strain evidence="1 2">CLA-AP-H29</strain>
    </source>
</reference>
<gene>
    <name evidence="1" type="ORF">WMO64_15980</name>
</gene>
<evidence type="ECO:0000313" key="1">
    <source>
        <dbReference type="EMBL" id="MEQ2444952.1"/>
    </source>
</evidence>
<evidence type="ECO:0008006" key="3">
    <source>
        <dbReference type="Google" id="ProtNLM"/>
    </source>
</evidence>
<comment type="caution">
    <text evidence="1">The sequence shown here is derived from an EMBL/GenBank/DDBJ whole genome shotgun (WGS) entry which is preliminary data.</text>
</comment>
<dbReference type="Proteomes" id="UP001464378">
    <property type="component" value="Unassembled WGS sequence"/>
</dbReference>
<organism evidence="1 2">
    <name type="scientific">Pseudoflavonifractor intestinihominis</name>
    <dbReference type="NCBI Taxonomy" id="3133171"/>
    <lineage>
        <taxon>Bacteria</taxon>
        <taxon>Bacillati</taxon>
        <taxon>Bacillota</taxon>
        <taxon>Clostridia</taxon>
        <taxon>Eubacteriales</taxon>
        <taxon>Oscillospiraceae</taxon>
        <taxon>Pseudoflavonifractor</taxon>
    </lineage>
</organism>
<dbReference type="EMBL" id="JBBMFK010000038">
    <property type="protein sequence ID" value="MEQ2444952.1"/>
    <property type="molecule type" value="Genomic_DNA"/>
</dbReference>
<name>A0ABV1ECA2_9FIRM</name>
<keyword evidence="2" id="KW-1185">Reference proteome</keyword>
<accession>A0ABV1ECA2</accession>
<sequence>MPTSDAQKKANDKWRSKFEEIRGFRVTPEKKQKMLAYIETTGESMNTFLNRAVDEAMERGSK</sequence>
<proteinExistence type="predicted"/>
<dbReference type="RefSeq" id="WP_006575151.1">
    <property type="nucleotide sequence ID" value="NZ_JBBMFK010000038.1"/>
</dbReference>
<evidence type="ECO:0000313" key="2">
    <source>
        <dbReference type="Proteomes" id="UP001464378"/>
    </source>
</evidence>
<protein>
    <recommendedName>
        <fullName evidence="3">Antitoxin</fullName>
    </recommendedName>
</protein>